<evidence type="ECO:0000259" key="13">
    <source>
        <dbReference type="PROSITE" id="PS51093"/>
    </source>
</evidence>
<dbReference type="InterPro" id="IPR001996">
    <property type="entry name" value="PTS_IIB_1"/>
</dbReference>
<keyword evidence="18" id="KW-1185">Reference proteome</keyword>
<dbReference type="InterPro" id="IPR011297">
    <property type="entry name" value="PTS_IIABC_b_glu"/>
</dbReference>
<dbReference type="InterPro" id="IPR036878">
    <property type="entry name" value="Glu_permease_IIB"/>
</dbReference>
<evidence type="ECO:0000256" key="9">
    <source>
        <dbReference type="ARBA" id="ARBA00022989"/>
    </source>
</evidence>
<dbReference type="SUPFAM" id="SSF51261">
    <property type="entry name" value="Duplicated hybrid motif"/>
    <property type="match status" value="1"/>
</dbReference>
<protein>
    <submittedName>
        <fullName evidence="16">Beta-glucoside-specific PTS transporter subunit IIABC</fullName>
        <ecNumber evidence="16">2.7.1.-</ecNumber>
    </submittedName>
</protein>
<comment type="caution">
    <text evidence="16">The sequence shown here is derived from an EMBL/GenBank/DDBJ whole genome shotgun (WGS) entry which is preliminary data.</text>
</comment>
<dbReference type="Gene3D" id="2.70.70.10">
    <property type="entry name" value="Glucose Permease (Domain IIA)"/>
    <property type="match status" value="1"/>
</dbReference>
<dbReference type="InterPro" id="IPR003352">
    <property type="entry name" value="PTS_EIIC"/>
</dbReference>
<feature type="transmembrane region" description="Helical" evidence="12">
    <location>
        <begin position="383"/>
        <end position="402"/>
    </location>
</feature>
<evidence type="ECO:0000259" key="15">
    <source>
        <dbReference type="PROSITE" id="PS51103"/>
    </source>
</evidence>
<keyword evidence="4" id="KW-0762">Sugar transport</keyword>
<dbReference type="FunFam" id="2.70.70.10:FF:000001">
    <property type="entry name" value="PTS system glucose-specific IIA component"/>
    <property type="match status" value="1"/>
</dbReference>
<feature type="transmembrane region" description="Helical" evidence="12">
    <location>
        <begin position="295"/>
        <end position="318"/>
    </location>
</feature>
<evidence type="ECO:0000256" key="4">
    <source>
        <dbReference type="ARBA" id="ARBA00022597"/>
    </source>
</evidence>
<dbReference type="Gene3D" id="3.30.1360.60">
    <property type="entry name" value="Glucose permease domain IIB"/>
    <property type="match status" value="1"/>
</dbReference>
<evidence type="ECO:0000256" key="3">
    <source>
        <dbReference type="ARBA" id="ARBA00022475"/>
    </source>
</evidence>
<evidence type="ECO:0000313" key="18">
    <source>
        <dbReference type="Proteomes" id="UP000094974"/>
    </source>
</evidence>
<evidence type="ECO:0000313" key="16">
    <source>
        <dbReference type="EMBL" id="MDH2331515.1"/>
    </source>
</evidence>
<evidence type="ECO:0000256" key="11">
    <source>
        <dbReference type="PROSITE-ProRule" id="PRU00421"/>
    </source>
</evidence>
<dbReference type="Pfam" id="PF02378">
    <property type="entry name" value="PTS_EIIC"/>
    <property type="match status" value="1"/>
</dbReference>
<feature type="domain" description="PTS EIIB type-1" evidence="14">
    <location>
        <begin position="4"/>
        <end position="86"/>
    </location>
</feature>
<dbReference type="EC" id="2.7.1.-" evidence="16"/>
<dbReference type="Pfam" id="PF00367">
    <property type="entry name" value="PTS_EIIB"/>
    <property type="match status" value="1"/>
</dbReference>
<evidence type="ECO:0000256" key="7">
    <source>
        <dbReference type="ARBA" id="ARBA00022692"/>
    </source>
</evidence>
<dbReference type="GO" id="GO:0009401">
    <property type="term" value="P:phosphoenolpyruvate-dependent sugar phosphotransferase system"/>
    <property type="evidence" value="ECO:0007669"/>
    <property type="project" value="UniProtKB-KW"/>
</dbReference>
<evidence type="ECO:0000256" key="6">
    <source>
        <dbReference type="ARBA" id="ARBA00022683"/>
    </source>
</evidence>
<dbReference type="PANTHER" id="PTHR30175:SF1">
    <property type="entry name" value="PTS SYSTEM ARBUTIN-, CELLOBIOSE-, AND SALICIN-SPECIFIC EIIBC COMPONENT-RELATED"/>
    <property type="match status" value="1"/>
</dbReference>
<evidence type="ECO:0000256" key="1">
    <source>
        <dbReference type="ARBA" id="ARBA00004651"/>
    </source>
</evidence>
<dbReference type="InterPro" id="IPR050558">
    <property type="entry name" value="PTS_Sugar-Specific_Components"/>
</dbReference>
<dbReference type="EMBL" id="JARVWT010000004">
    <property type="protein sequence ID" value="MDH2331515.1"/>
    <property type="molecule type" value="Genomic_DNA"/>
</dbReference>
<organism evidence="16 19">
    <name type="scientific">Paenibacillus polymyxa</name>
    <name type="common">Bacillus polymyxa</name>
    <dbReference type="NCBI Taxonomy" id="1406"/>
    <lineage>
        <taxon>Bacteria</taxon>
        <taxon>Bacillati</taxon>
        <taxon>Bacillota</taxon>
        <taxon>Bacilli</taxon>
        <taxon>Bacillales</taxon>
        <taxon>Paenibacillaceae</taxon>
        <taxon>Paenibacillus</taxon>
    </lineage>
</organism>
<dbReference type="PROSITE" id="PS00371">
    <property type="entry name" value="PTS_EIIA_TYPE_1_HIS"/>
    <property type="match status" value="1"/>
</dbReference>
<dbReference type="GO" id="GO:0016301">
    <property type="term" value="F:kinase activity"/>
    <property type="evidence" value="ECO:0007669"/>
    <property type="project" value="UniProtKB-KW"/>
</dbReference>
<feature type="transmembrane region" description="Helical" evidence="12">
    <location>
        <begin position="241"/>
        <end position="263"/>
    </location>
</feature>
<dbReference type="EMBL" id="LYND01000033">
    <property type="protein sequence ID" value="ODA11167.1"/>
    <property type="molecule type" value="Genomic_DNA"/>
</dbReference>
<evidence type="ECO:0000256" key="5">
    <source>
        <dbReference type="ARBA" id="ARBA00022679"/>
    </source>
</evidence>
<feature type="active site" description="Phosphocysteine intermediate; for EIIB activity" evidence="11">
    <location>
        <position position="26"/>
    </location>
</feature>
<feature type="transmembrane region" description="Helical" evidence="12">
    <location>
        <begin position="201"/>
        <end position="229"/>
    </location>
</feature>
<dbReference type="PROSITE" id="PS51093">
    <property type="entry name" value="PTS_EIIA_TYPE_1"/>
    <property type="match status" value="1"/>
</dbReference>
<evidence type="ECO:0000256" key="10">
    <source>
        <dbReference type="ARBA" id="ARBA00023136"/>
    </source>
</evidence>
<dbReference type="GO" id="GO:0008982">
    <property type="term" value="F:protein-N(PI)-phosphohistidine-sugar phosphotransferase activity"/>
    <property type="evidence" value="ECO:0007669"/>
    <property type="project" value="InterPro"/>
</dbReference>
<evidence type="ECO:0000313" key="17">
    <source>
        <dbReference type="EMBL" id="ODA11167.1"/>
    </source>
</evidence>
<dbReference type="NCBIfam" id="TIGR01995">
    <property type="entry name" value="PTS-II-ABC-beta"/>
    <property type="match status" value="1"/>
</dbReference>
<keyword evidence="2" id="KW-0813">Transport</keyword>
<dbReference type="PROSITE" id="PS51098">
    <property type="entry name" value="PTS_EIIB_TYPE_1"/>
    <property type="match status" value="1"/>
</dbReference>
<keyword evidence="10 12" id="KW-0472">Membrane</keyword>
<keyword evidence="8" id="KW-0418">Kinase</keyword>
<comment type="subcellular location">
    <subcellularLocation>
        <location evidence="1">Cell membrane</location>
        <topology evidence="1">Multi-pass membrane protein</topology>
    </subcellularLocation>
</comment>
<dbReference type="InterPro" id="IPR013013">
    <property type="entry name" value="PTS_EIIC_1"/>
</dbReference>
<keyword evidence="6" id="KW-0598">Phosphotransferase system</keyword>
<dbReference type="InterPro" id="IPR018113">
    <property type="entry name" value="PTrfase_EIIB_Cys"/>
</dbReference>
<dbReference type="Pfam" id="PF00358">
    <property type="entry name" value="PTS_EIIA_1"/>
    <property type="match status" value="1"/>
</dbReference>
<dbReference type="CDD" id="cd00210">
    <property type="entry name" value="PTS_IIA_glc"/>
    <property type="match status" value="1"/>
</dbReference>
<feature type="transmembrane region" description="Helical" evidence="12">
    <location>
        <begin position="146"/>
        <end position="165"/>
    </location>
</feature>
<evidence type="ECO:0000256" key="2">
    <source>
        <dbReference type="ARBA" id="ARBA00022448"/>
    </source>
</evidence>
<keyword evidence="7 12" id="KW-0812">Transmembrane</keyword>
<sequence length="635" mass="66980">MSNQKIAREILPLLGGEENVKDVTHCVTRLRLTLKDNEKADKAGIQAIQGVMGATVNGGQFQIIVGDKVSDVHSEFIKLLGNRQVADDSSSASGSKGFKGILNSFFNVISSIFAPIIPAIIGAGLLKGIITLLSSFELVSLESSTYKLLSVFADAAFYFLPILLAFSTAKKFNANQYVAGAIAGVLIHPNLGALLNGESPVTLVGIPITSVIYASSVLPIILGVWFMSYVEKVLKRIIPKVLQSIFLPLLTLLIVSSIILIALGPAGTLIGNGIAVGFISLYMNYGWLAGLLLGGFYPLIVITGMHYGFLPVMFQSLSKYGVDYIMGIAVAANSGQAGATLAVYLKTKNKEFKAVAGTAALNAIIGITEPALYGVTVKLKKPLIAAAIAGGLGSAVMGWFKVGATGIGTGPIAGLPFFFGSTFLYFLIGCAVSFVVGFVLTLIIGFEDIPERKEAVAVSSNNTITGTIESDPRAPVTVQFNNPDRVQPILSPIHGEVVELSQVSDPAFAAGMMGKGIAIRPTTGRAVSPVKGTVATVFKKKHAIVVVADSGAEILIHIGIDTVKLNGQHFETHVEVGQHVEAGDLLVEFDIEQIKKAGYDTVTPIIVANYNDYVDVNAESIGSIDEKDPLMKVIG</sequence>
<evidence type="ECO:0000256" key="12">
    <source>
        <dbReference type="SAM" id="Phobius"/>
    </source>
</evidence>
<dbReference type="GO" id="GO:0005886">
    <property type="term" value="C:plasma membrane"/>
    <property type="evidence" value="ECO:0007669"/>
    <property type="project" value="UniProtKB-SubCell"/>
</dbReference>
<dbReference type="CDD" id="cd00212">
    <property type="entry name" value="PTS_IIB_glc"/>
    <property type="match status" value="1"/>
</dbReference>
<dbReference type="GO" id="GO:0090589">
    <property type="term" value="F:protein-phosphocysteine-trehalose phosphotransferase system transporter activity"/>
    <property type="evidence" value="ECO:0007669"/>
    <property type="project" value="TreeGrafter"/>
</dbReference>
<name>A0AAJ3J3C4_PAEPO</name>
<evidence type="ECO:0000313" key="19">
    <source>
        <dbReference type="Proteomes" id="UP001229409"/>
    </source>
</evidence>
<dbReference type="GO" id="GO:0015771">
    <property type="term" value="P:trehalose transport"/>
    <property type="evidence" value="ECO:0007669"/>
    <property type="project" value="TreeGrafter"/>
</dbReference>
<keyword evidence="5 16" id="KW-0808">Transferase</keyword>
<dbReference type="Proteomes" id="UP000094974">
    <property type="component" value="Unassembled WGS sequence"/>
</dbReference>
<feature type="transmembrane region" description="Helical" evidence="12">
    <location>
        <begin position="105"/>
        <end position="126"/>
    </location>
</feature>
<feature type="transmembrane region" description="Helical" evidence="12">
    <location>
        <begin position="177"/>
        <end position="195"/>
    </location>
</feature>
<keyword evidence="3" id="KW-1003">Cell membrane</keyword>
<gene>
    <name evidence="17" type="ORF">A7312_21270</name>
    <name evidence="16" type="ORF">QDS18_11580</name>
</gene>
<accession>A0AAJ3J3C4</accession>
<dbReference type="PANTHER" id="PTHR30175">
    <property type="entry name" value="PHOSPHOTRANSFERASE SYSTEM TRANSPORT PROTEIN"/>
    <property type="match status" value="1"/>
</dbReference>
<dbReference type="PROSITE" id="PS01035">
    <property type="entry name" value="PTS_EIIB_TYPE_1_CYS"/>
    <property type="match status" value="1"/>
</dbReference>
<evidence type="ECO:0000256" key="8">
    <source>
        <dbReference type="ARBA" id="ARBA00022777"/>
    </source>
</evidence>
<proteinExistence type="predicted"/>
<feature type="domain" description="PTS EIIC type-1" evidence="15">
    <location>
        <begin position="107"/>
        <end position="456"/>
    </location>
</feature>
<dbReference type="PROSITE" id="PS51103">
    <property type="entry name" value="PTS_EIIC_TYPE_1"/>
    <property type="match status" value="1"/>
</dbReference>
<evidence type="ECO:0000259" key="14">
    <source>
        <dbReference type="PROSITE" id="PS51098"/>
    </source>
</evidence>
<feature type="transmembrane region" description="Helical" evidence="12">
    <location>
        <begin position="324"/>
        <end position="345"/>
    </location>
</feature>
<dbReference type="NCBIfam" id="TIGR00830">
    <property type="entry name" value="PTBA"/>
    <property type="match status" value="1"/>
</dbReference>
<dbReference type="SUPFAM" id="SSF55604">
    <property type="entry name" value="Glucose permease domain IIB"/>
    <property type="match status" value="1"/>
</dbReference>
<dbReference type="Proteomes" id="UP001229409">
    <property type="component" value="Unassembled WGS sequence"/>
</dbReference>
<dbReference type="RefSeq" id="WP_053325476.1">
    <property type="nucleotide sequence ID" value="NZ_CP011420.1"/>
</dbReference>
<reference evidence="18" key="1">
    <citation type="submission" date="2016-05" db="EMBL/GenBank/DDBJ databases">
        <title>Whole genome shotgun sequencing of cultured foodborne pathogen.</title>
        <authorList>
            <person name="Zheng J."/>
            <person name="Timme R."/>
            <person name="Allard M."/>
            <person name="Strain E."/>
            <person name="Luo Y."/>
            <person name="Brown E."/>
        </authorList>
    </citation>
    <scope>NUCLEOTIDE SEQUENCE [LARGE SCALE GENOMIC DNA]</scope>
    <source>
        <strain evidence="18">CFSAN034343</strain>
    </source>
</reference>
<dbReference type="InterPro" id="IPR001127">
    <property type="entry name" value="PTS_EIIA_1_perm"/>
</dbReference>
<keyword evidence="9 12" id="KW-1133">Transmembrane helix</keyword>
<dbReference type="AlphaFoldDB" id="A0AAJ3J3C4"/>
<dbReference type="FunFam" id="3.30.1360.60:FF:000001">
    <property type="entry name" value="PTS system glucose-specific IIBC component PtsG"/>
    <property type="match status" value="1"/>
</dbReference>
<dbReference type="InterPro" id="IPR011055">
    <property type="entry name" value="Dup_hybrid_motif"/>
</dbReference>
<reference evidence="17" key="2">
    <citation type="submission" date="2016-05" db="EMBL/GenBank/DDBJ databases">
        <authorList>
            <person name="Zheng J."/>
            <person name="Timme R."/>
            <person name="Allard M."/>
            <person name="Strain E."/>
            <person name="Luo Y."/>
            <person name="Brown E."/>
        </authorList>
    </citation>
    <scope>NUCLEOTIDE SEQUENCE</scope>
    <source>
        <strain evidence="17">CFSAN034343</strain>
    </source>
</reference>
<feature type="transmembrane region" description="Helical" evidence="12">
    <location>
        <begin position="422"/>
        <end position="444"/>
    </location>
</feature>
<reference evidence="16" key="3">
    <citation type="submission" date="2023-04" db="EMBL/GenBank/DDBJ databases">
        <title>Uncovering the Secrets of Slow-Growing Bacteria in Tropical Savanna Soil through Cultivation and Genomic Analysis.</title>
        <authorList>
            <person name="Goncalves O.S."/>
            <person name="Santana M.F."/>
        </authorList>
    </citation>
    <scope>NUCLEOTIDE SEQUENCE</scope>
    <source>
        <strain evidence="16">ANTI</strain>
    </source>
</reference>
<feature type="domain" description="PTS EIIA type-1" evidence="13">
    <location>
        <begin position="505"/>
        <end position="609"/>
    </location>
</feature>